<organism evidence="10 11">
    <name type="scientific">Ciona intestinalis</name>
    <name type="common">Transparent sea squirt</name>
    <name type="synonym">Ascidia intestinalis</name>
    <dbReference type="NCBI Taxonomy" id="7719"/>
    <lineage>
        <taxon>Eukaryota</taxon>
        <taxon>Metazoa</taxon>
        <taxon>Chordata</taxon>
        <taxon>Tunicata</taxon>
        <taxon>Ascidiacea</taxon>
        <taxon>Phlebobranchia</taxon>
        <taxon>Cionidae</taxon>
        <taxon>Ciona</taxon>
    </lineage>
</organism>
<dbReference type="PROSITE" id="PS01186">
    <property type="entry name" value="EGF_2"/>
    <property type="match status" value="1"/>
</dbReference>
<keyword evidence="4" id="KW-0732">Signal</keyword>
<dbReference type="GeneTree" id="ENSGT00940000165409"/>
<evidence type="ECO:0000256" key="1">
    <source>
        <dbReference type="ARBA" id="ARBA00004613"/>
    </source>
</evidence>
<dbReference type="GO" id="GO:0005509">
    <property type="term" value="F:calcium ion binding"/>
    <property type="evidence" value="ECO:0007669"/>
    <property type="project" value="InterPro"/>
</dbReference>
<dbReference type="AlphaFoldDB" id="F6VXG4"/>
<dbReference type="HOGENOM" id="CLU_1232288_0_0_1"/>
<proteinExistence type="predicted"/>
<reference evidence="10" key="4">
    <citation type="submission" date="2025-09" db="UniProtKB">
        <authorList>
            <consortium name="Ensembl"/>
        </authorList>
    </citation>
    <scope>IDENTIFICATION</scope>
</reference>
<keyword evidence="7" id="KW-0325">Glycoprotein</keyword>
<keyword evidence="6" id="KW-1015">Disulfide bond</keyword>
<dbReference type="OMA" id="GTQDCYL"/>
<dbReference type="InterPro" id="IPR000742">
    <property type="entry name" value="EGF"/>
</dbReference>
<accession>F6VXG4</accession>
<dbReference type="InParanoid" id="F6VXG4"/>
<evidence type="ECO:0000256" key="3">
    <source>
        <dbReference type="ARBA" id="ARBA00022536"/>
    </source>
</evidence>
<dbReference type="FunFam" id="2.10.25.10:FF:000038">
    <property type="entry name" value="Fibrillin 2"/>
    <property type="match status" value="1"/>
</dbReference>
<dbReference type="Gene3D" id="2.10.25.10">
    <property type="entry name" value="Laminin"/>
    <property type="match status" value="3"/>
</dbReference>
<keyword evidence="3 8" id="KW-0245">EGF-like domain</keyword>
<dbReference type="Pfam" id="PF07645">
    <property type="entry name" value="EGF_CA"/>
    <property type="match status" value="3"/>
</dbReference>
<dbReference type="CDD" id="cd00054">
    <property type="entry name" value="EGF_CA"/>
    <property type="match status" value="3"/>
</dbReference>
<protein>
    <recommendedName>
        <fullName evidence="9">EGF-like domain-containing protein</fullName>
    </recommendedName>
</protein>
<keyword evidence="11" id="KW-1185">Reference proteome</keyword>
<evidence type="ECO:0000259" key="9">
    <source>
        <dbReference type="PROSITE" id="PS50026"/>
    </source>
</evidence>
<dbReference type="SUPFAM" id="SSF57184">
    <property type="entry name" value="Growth factor receptor domain"/>
    <property type="match status" value="1"/>
</dbReference>
<dbReference type="PANTHER" id="PTHR24040">
    <property type="entry name" value="LAMININ G-LIKE DOMAIN-CONTAINING PROTEIN"/>
    <property type="match status" value="1"/>
</dbReference>
<dbReference type="SMART" id="SM00179">
    <property type="entry name" value="EGF_CA"/>
    <property type="match status" value="3"/>
</dbReference>
<reference evidence="10" key="2">
    <citation type="journal article" date="2008" name="Genome Biol.">
        <title>Improved genome assembly and evidence-based global gene model set for the chordate Ciona intestinalis: new insight into intron and operon populations.</title>
        <authorList>
            <person name="Satou Y."/>
            <person name="Mineta K."/>
            <person name="Ogasawara M."/>
            <person name="Sasakura Y."/>
            <person name="Shoguchi E."/>
            <person name="Ueno K."/>
            <person name="Yamada L."/>
            <person name="Matsumoto J."/>
            <person name="Wasserscheid J."/>
            <person name="Dewar K."/>
            <person name="Wiley G.B."/>
            <person name="Macmil S.L."/>
            <person name="Roe B.A."/>
            <person name="Zeller R.W."/>
            <person name="Hastings K.E."/>
            <person name="Lemaire P."/>
            <person name="Lindquist E."/>
            <person name="Endo T."/>
            <person name="Hotta K."/>
            <person name="Inaba K."/>
        </authorList>
    </citation>
    <scope>NUCLEOTIDE SEQUENCE [LARGE SCALE GENOMIC DNA]</scope>
    <source>
        <strain evidence="10">wild type</strain>
    </source>
</reference>
<dbReference type="Ensembl" id="ENSCINT00000022792.2">
    <property type="protein sequence ID" value="ENSCINP00000022546.2"/>
    <property type="gene ID" value="ENSCING00000011923.2"/>
</dbReference>
<reference evidence="10" key="3">
    <citation type="submission" date="2025-08" db="UniProtKB">
        <authorList>
            <consortium name="Ensembl"/>
        </authorList>
    </citation>
    <scope>IDENTIFICATION</scope>
</reference>
<dbReference type="PROSITE" id="PS50026">
    <property type="entry name" value="EGF_3"/>
    <property type="match status" value="3"/>
</dbReference>
<dbReference type="PROSITE" id="PS00010">
    <property type="entry name" value="ASX_HYDROXYL"/>
    <property type="match status" value="3"/>
</dbReference>
<dbReference type="InterPro" id="IPR051145">
    <property type="entry name" value="GAS-SHBG-PROS"/>
</dbReference>
<evidence type="ECO:0000256" key="7">
    <source>
        <dbReference type="ARBA" id="ARBA00023180"/>
    </source>
</evidence>
<name>F6VXG4_CIOIN</name>
<evidence type="ECO:0000256" key="8">
    <source>
        <dbReference type="PROSITE-ProRule" id="PRU00076"/>
    </source>
</evidence>
<evidence type="ECO:0000256" key="2">
    <source>
        <dbReference type="ARBA" id="ARBA00022525"/>
    </source>
</evidence>
<keyword evidence="2" id="KW-0964">Secreted</keyword>
<comment type="subcellular location">
    <subcellularLocation>
        <location evidence="1">Secreted</location>
    </subcellularLocation>
</comment>
<dbReference type="GO" id="GO:0005576">
    <property type="term" value="C:extracellular region"/>
    <property type="evidence" value="ECO:0007669"/>
    <property type="project" value="UniProtKB-SubCell"/>
</dbReference>
<reference evidence="11" key="1">
    <citation type="journal article" date="2002" name="Science">
        <title>The draft genome of Ciona intestinalis: insights into chordate and vertebrate origins.</title>
        <authorList>
            <person name="Dehal P."/>
            <person name="Satou Y."/>
            <person name="Campbell R.K."/>
            <person name="Chapman J."/>
            <person name="Degnan B."/>
            <person name="De Tomaso A."/>
            <person name="Davidson B."/>
            <person name="Di Gregorio A."/>
            <person name="Gelpke M."/>
            <person name="Goodstein D.M."/>
            <person name="Harafuji N."/>
            <person name="Hastings K.E."/>
            <person name="Ho I."/>
            <person name="Hotta K."/>
            <person name="Huang W."/>
            <person name="Kawashima T."/>
            <person name="Lemaire P."/>
            <person name="Martinez D."/>
            <person name="Meinertzhagen I.A."/>
            <person name="Necula S."/>
            <person name="Nonaka M."/>
            <person name="Putnam N."/>
            <person name="Rash S."/>
            <person name="Saiga H."/>
            <person name="Satake M."/>
            <person name="Terry A."/>
            <person name="Yamada L."/>
            <person name="Wang H.G."/>
            <person name="Awazu S."/>
            <person name="Azumi K."/>
            <person name="Boore J."/>
            <person name="Branno M."/>
            <person name="Chin-Bow S."/>
            <person name="DeSantis R."/>
            <person name="Doyle S."/>
            <person name="Francino P."/>
            <person name="Keys D.N."/>
            <person name="Haga S."/>
            <person name="Hayashi H."/>
            <person name="Hino K."/>
            <person name="Imai K.S."/>
            <person name="Inaba K."/>
            <person name="Kano S."/>
            <person name="Kobayashi K."/>
            <person name="Kobayashi M."/>
            <person name="Lee B.I."/>
            <person name="Makabe K.W."/>
            <person name="Manohar C."/>
            <person name="Matassi G."/>
            <person name="Medina M."/>
            <person name="Mochizuki Y."/>
            <person name="Mount S."/>
            <person name="Morishita T."/>
            <person name="Miura S."/>
            <person name="Nakayama A."/>
            <person name="Nishizaka S."/>
            <person name="Nomoto H."/>
            <person name="Ohta F."/>
            <person name="Oishi K."/>
            <person name="Rigoutsos I."/>
            <person name="Sano M."/>
            <person name="Sasaki A."/>
            <person name="Sasakura Y."/>
            <person name="Shoguchi E."/>
            <person name="Shin-i T."/>
            <person name="Spagnuolo A."/>
            <person name="Stainier D."/>
            <person name="Suzuki M.M."/>
            <person name="Tassy O."/>
            <person name="Takatori N."/>
            <person name="Tokuoka M."/>
            <person name="Yagi K."/>
            <person name="Yoshizaki F."/>
            <person name="Wada S."/>
            <person name="Zhang C."/>
            <person name="Hyatt P.D."/>
            <person name="Larimer F."/>
            <person name="Detter C."/>
            <person name="Doggett N."/>
            <person name="Glavina T."/>
            <person name="Hawkins T."/>
            <person name="Richardson P."/>
            <person name="Lucas S."/>
            <person name="Kohara Y."/>
            <person name="Levine M."/>
            <person name="Satoh N."/>
            <person name="Rokhsar D.S."/>
        </authorList>
    </citation>
    <scope>NUCLEOTIDE SEQUENCE [LARGE SCALE GENOMIC DNA]</scope>
</reference>
<feature type="domain" description="EGF-like" evidence="9">
    <location>
        <begin position="106"/>
        <end position="149"/>
    </location>
</feature>
<evidence type="ECO:0000313" key="11">
    <source>
        <dbReference type="Proteomes" id="UP000008144"/>
    </source>
</evidence>
<comment type="caution">
    <text evidence="8">Lacks conserved residue(s) required for the propagation of feature annotation.</text>
</comment>
<evidence type="ECO:0000256" key="6">
    <source>
        <dbReference type="ARBA" id="ARBA00023157"/>
    </source>
</evidence>
<sequence>MHNHAVSSDVPYLFNDVATQAISEVTFIISLPPGVSITQVSASLANISSNGSAIAVEDNNECDSFTSPCHEFATCDNLPGVFECFCKAGFVPEDSLQTRGDLVCLDVDECLESSICDILSSQCTNTPGSYFCDCLVGFEPLLGANDSCSDINECDIDICDHYGEHGKCTNTFGSYFCSCETGYYLHPTTGMCQELLQCTAFKNVKGLVSNLLNDIATNGNASDSE</sequence>
<dbReference type="InterPro" id="IPR049883">
    <property type="entry name" value="NOTCH1_EGF-like"/>
</dbReference>
<dbReference type="InterPro" id="IPR001881">
    <property type="entry name" value="EGF-like_Ca-bd_dom"/>
</dbReference>
<dbReference type="PANTHER" id="PTHR24040:SF7">
    <property type="entry name" value="FIBRILLIN 3"/>
    <property type="match status" value="1"/>
</dbReference>
<evidence type="ECO:0000256" key="4">
    <source>
        <dbReference type="ARBA" id="ARBA00022729"/>
    </source>
</evidence>
<feature type="domain" description="EGF-like" evidence="9">
    <location>
        <begin position="58"/>
        <end position="96"/>
    </location>
</feature>
<dbReference type="FunFam" id="2.10.25.10:FF:000002">
    <property type="entry name" value="Latent-transforming growth factor beta-binding protein 3"/>
    <property type="match status" value="1"/>
</dbReference>
<dbReference type="SMART" id="SM00181">
    <property type="entry name" value="EGF"/>
    <property type="match status" value="3"/>
</dbReference>
<keyword evidence="5" id="KW-0677">Repeat</keyword>
<evidence type="ECO:0000256" key="5">
    <source>
        <dbReference type="ARBA" id="ARBA00022737"/>
    </source>
</evidence>
<evidence type="ECO:0000313" key="10">
    <source>
        <dbReference type="Ensembl" id="ENSCINP00000022546.2"/>
    </source>
</evidence>
<dbReference type="InterPro" id="IPR009030">
    <property type="entry name" value="Growth_fac_rcpt_cys_sf"/>
</dbReference>
<dbReference type="EMBL" id="EAAA01002428">
    <property type="status" value="NOT_ANNOTATED_CDS"/>
    <property type="molecule type" value="Genomic_DNA"/>
</dbReference>
<dbReference type="Proteomes" id="UP000008144">
    <property type="component" value="Chromosome 7"/>
</dbReference>
<feature type="domain" description="EGF-like" evidence="9">
    <location>
        <begin position="150"/>
        <end position="193"/>
    </location>
</feature>
<dbReference type="InterPro" id="IPR000152">
    <property type="entry name" value="EGF-type_Asp/Asn_hydroxyl_site"/>
</dbReference>
<dbReference type="STRING" id="7719.ENSCINP00000022546"/>